<dbReference type="EMBL" id="JBHSBB010000008">
    <property type="protein sequence ID" value="MFC4031655.1"/>
    <property type="molecule type" value="Genomic_DNA"/>
</dbReference>
<reference evidence="2" key="1">
    <citation type="journal article" date="2019" name="Int. J. Syst. Evol. Microbiol.">
        <title>The Global Catalogue of Microorganisms (GCM) 10K type strain sequencing project: providing services to taxonomists for standard genome sequencing and annotation.</title>
        <authorList>
            <consortium name="The Broad Institute Genomics Platform"/>
            <consortium name="The Broad Institute Genome Sequencing Center for Infectious Disease"/>
            <person name="Wu L."/>
            <person name="Ma J."/>
        </authorList>
    </citation>
    <scope>NUCLEOTIDE SEQUENCE [LARGE SCALE GENOMIC DNA]</scope>
    <source>
        <strain evidence="2">CGMCC 4.7237</strain>
    </source>
</reference>
<dbReference type="Proteomes" id="UP001595765">
    <property type="component" value="Unassembled WGS sequence"/>
</dbReference>
<name>A0ABV8HID3_9ACTN</name>
<sequence length="142" mass="16233">MAETGFSSFNVTVDKTNTLLHQIEMANEWPKECRNQSYSALRATLHALRDRLTVEETAHLAAQLPMLVRGIYYDSWDPSRVPVKMGKEDFLARVREEFPHKVDGGMEELTRTVFQALKAHVSEGEWHNVGSVLPRDLEKLLP</sequence>
<protein>
    <submittedName>
        <fullName evidence="1">DUF2267 domain-containing protein</fullName>
    </submittedName>
</protein>
<gene>
    <name evidence="1" type="ORF">ACFO3J_09210</name>
</gene>
<evidence type="ECO:0000313" key="1">
    <source>
        <dbReference type="EMBL" id="MFC4031655.1"/>
    </source>
</evidence>
<comment type="caution">
    <text evidence="1">The sequence shown here is derived from an EMBL/GenBank/DDBJ whole genome shotgun (WGS) entry which is preliminary data.</text>
</comment>
<dbReference type="InterPro" id="IPR018727">
    <property type="entry name" value="DUF2267"/>
</dbReference>
<dbReference type="RefSeq" id="WP_386427957.1">
    <property type="nucleotide sequence ID" value="NZ_JBHSBB010000008.1"/>
</dbReference>
<keyword evidence="2" id="KW-1185">Reference proteome</keyword>
<organism evidence="1 2">
    <name type="scientific">Streptomyces polygonati</name>
    <dbReference type="NCBI Taxonomy" id="1617087"/>
    <lineage>
        <taxon>Bacteria</taxon>
        <taxon>Bacillati</taxon>
        <taxon>Actinomycetota</taxon>
        <taxon>Actinomycetes</taxon>
        <taxon>Kitasatosporales</taxon>
        <taxon>Streptomycetaceae</taxon>
        <taxon>Streptomyces</taxon>
    </lineage>
</organism>
<evidence type="ECO:0000313" key="2">
    <source>
        <dbReference type="Proteomes" id="UP001595765"/>
    </source>
</evidence>
<dbReference type="Gene3D" id="1.10.490.110">
    <property type="entry name" value="Uncharacterized conserved protein DUF2267"/>
    <property type="match status" value="1"/>
</dbReference>
<dbReference type="Pfam" id="PF10025">
    <property type="entry name" value="DUF2267"/>
    <property type="match status" value="1"/>
</dbReference>
<proteinExistence type="predicted"/>
<dbReference type="InterPro" id="IPR038282">
    <property type="entry name" value="DUF2267_sf"/>
</dbReference>
<accession>A0ABV8HID3</accession>